<evidence type="ECO:0000313" key="3">
    <source>
        <dbReference type="Proteomes" id="UP001209854"/>
    </source>
</evidence>
<dbReference type="RefSeq" id="WP_262567951.1">
    <property type="nucleotide sequence ID" value="NZ_JAPFCC010000001.1"/>
</dbReference>
<accession>A0ABT3MUM6</accession>
<sequence>MKNHCQLSRFSAAVLASAVSLAEATPITESAESYAARLLLIERQKRAIQLQKTFSYERNCPGSTNTFVCGESYCDIFNLQPQSFESPSSIKSDYLTYNLAAYLRTYPNKSSSLCVDRDTLNDPKAAYKINALKGLVFHGVIKVEDTGNGQIAYIPFKTSGLSEPISEKAGTGNVKYNFTLRKDEDLDIYSRHGMALEAIQWKASKNALRGALPKSRRQDSEYRDEIRLRRSQMSLNLYGTNGKTAYPGGSYKAILKGSLNLPWSAPATLSFSSGTNVKFARPGRNNFRLDSRYIRTVSFLPNGRKIKEEGYSEYSVIEIILIPPG</sequence>
<dbReference type="EMBL" id="JAPFCC010000001">
    <property type="protein sequence ID" value="MCW7553081.1"/>
    <property type="molecule type" value="Genomic_DNA"/>
</dbReference>
<dbReference type="Proteomes" id="UP001209854">
    <property type="component" value="Unassembled WGS sequence"/>
</dbReference>
<protein>
    <submittedName>
        <fullName evidence="2">Uncharacterized protein</fullName>
    </submittedName>
</protein>
<keyword evidence="3" id="KW-1185">Reference proteome</keyword>
<keyword evidence="1" id="KW-0732">Signal</keyword>
<evidence type="ECO:0000256" key="1">
    <source>
        <dbReference type="SAM" id="SignalP"/>
    </source>
</evidence>
<feature type="chain" id="PRO_5045173193" evidence="1">
    <location>
        <begin position="23"/>
        <end position="325"/>
    </location>
</feature>
<feature type="signal peptide" evidence="1">
    <location>
        <begin position="1"/>
        <end position="22"/>
    </location>
</feature>
<gene>
    <name evidence="2" type="ORF">NX722_10635</name>
</gene>
<reference evidence="2 3" key="1">
    <citation type="submission" date="2022-10" db="EMBL/GenBank/DDBJ databases">
        <title>High-quality genome sequences of two octocoral-associated bacteria, Endozoicomonas euniceicola EF212 and Endozoicomonas gorgoniicola PS125.</title>
        <authorList>
            <person name="Chiou Y.-J."/>
            <person name="Chen Y.-H."/>
        </authorList>
    </citation>
    <scope>NUCLEOTIDE SEQUENCE [LARGE SCALE GENOMIC DNA]</scope>
    <source>
        <strain evidence="2 3">PS125</strain>
    </source>
</reference>
<name>A0ABT3MUM6_9GAMM</name>
<proteinExistence type="predicted"/>
<organism evidence="2 3">
    <name type="scientific">Endozoicomonas gorgoniicola</name>
    <dbReference type="NCBI Taxonomy" id="1234144"/>
    <lineage>
        <taxon>Bacteria</taxon>
        <taxon>Pseudomonadati</taxon>
        <taxon>Pseudomonadota</taxon>
        <taxon>Gammaproteobacteria</taxon>
        <taxon>Oceanospirillales</taxon>
        <taxon>Endozoicomonadaceae</taxon>
        <taxon>Endozoicomonas</taxon>
    </lineage>
</organism>
<evidence type="ECO:0000313" key="2">
    <source>
        <dbReference type="EMBL" id="MCW7553081.1"/>
    </source>
</evidence>
<comment type="caution">
    <text evidence="2">The sequence shown here is derived from an EMBL/GenBank/DDBJ whole genome shotgun (WGS) entry which is preliminary data.</text>
</comment>